<evidence type="ECO:0000256" key="1">
    <source>
        <dbReference type="ARBA" id="ARBA00004123"/>
    </source>
</evidence>
<keyword evidence="6" id="KW-0539">Nucleus</keyword>
<comment type="caution">
    <text evidence="8">The sequence shown here is derived from an EMBL/GenBank/DDBJ whole genome shotgun (WGS) entry which is preliminary data.</text>
</comment>
<protein>
    <recommendedName>
        <fullName evidence="7">SPOC domain-containing protein</fullName>
    </recommendedName>
</protein>
<feature type="domain" description="SPOC" evidence="7">
    <location>
        <begin position="114"/>
        <end position="284"/>
    </location>
</feature>
<dbReference type="OrthoDB" id="6407164at2759"/>
<dbReference type="STRING" id="1611254.A0A2G5UE96"/>
<keyword evidence="3" id="KW-0805">Transcription regulation</keyword>
<evidence type="ECO:0000313" key="9">
    <source>
        <dbReference type="Proteomes" id="UP000230233"/>
    </source>
</evidence>
<dbReference type="Pfam" id="PF07744">
    <property type="entry name" value="SPOC"/>
    <property type="match status" value="1"/>
</dbReference>
<dbReference type="InterPro" id="IPR016194">
    <property type="entry name" value="SPOC-like_C_dom_sf"/>
</dbReference>
<keyword evidence="9" id="KW-1185">Reference proteome</keyword>
<dbReference type="Proteomes" id="UP000230233">
    <property type="component" value="Chromosome III"/>
</dbReference>
<evidence type="ECO:0000313" key="8">
    <source>
        <dbReference type="EMBL" id="PIC37819.1"/>
    </source>
</evidence>
<reference evidence="9" key="1">
    <citation type="submission" date="2017-10" db="EMBL/GenBank/DDBJ databases">
        <title>Rapid genome shrinkage in a self-fertile nematode reveals novel sperm competition proteins.</title>
        <authorList>
            <person name="Yin D."/>
            <person name="Schwarz E.M."/>
            <person name="Thomas C.G."/>
            <person name="Felde R.L."/>
            <person name="Korf I.F."/>
            <person name="Cutter A.D."/>
            <person name="Schartner C.M."/>
            <person name="Ralston E.J."/>
            <person name="Meyer B.J."/>
            <person name="Haag E.S."/>
        </authorList>
    </citation>
    <scope>NUCLEOTIDE SEQUENCE [LARGE SCALE GENOMIC DNA]</scope>
    <source>
        <strain evidence="9">JU1422</strain>
    </source>
</reference>
<comment type="subcellular location">
    <subcellularLocation>
        <location evidence="1">Nucleus</location>
    </subcellularLocation>
</comment>
<evidence type="ECO:0000259" key="7">
    <source>
        <dbReference type="PROSITE" id="PS50917"/>
    </source>
</evidence>
<dbReference type="AlphaFoldDB" id="A0A2G5UE96"/>
<keyword evidence="2" id="KW-0694">RNA-binding</keyword>
<sequence length="308" mass="34977">MDPFEKVDSLFEQRKYAEGLNELKKRYSEGELSMELLCNMCKFSRKLVTKKKSDEEKRAVLLEGYKFSLEAVKLDETCLNAKFWRDILFKELERFPPNDSTSATSSKPTSTEFSRLMFNFYPMVWTGRLAMKSTEIMINLHLINGSETFLNGVLGRGLTEENPRRDSVIINQRLQLENGQVNEVHGILTNPEYACCLALSSANECDELAKNESNLEASFIDYLIKKKIAGVSCLEEVDQKFKSARVHVFAPGEIVSRYLSELASSLYDYLQVSDTRYLLIVFTNDKKNANMDGPPPLTSLAVPPISSN</sequence>
<dbReference type="InterPro" id="IPR010912">
    <property type="entry name" value="SPOC_met"/>
</dbReference>
<keyword evidence="5" id="KW-0804">Transcription</keyword>
<proteinExistence type="predicted"/>
<accession>A0A2G5UE96</accession>
<dbReference type="GO" id="GO:0003723">
    <property type="term" value="F:RNA binding"/>
    <property type="evidence" value="ECO:0007669"/>
    <property type="project" value="UniProtKB-KW"/>
</dbReference>
<evidence type="ECO:0000256" key="6">
    <source>
        <dbReference type="ARBA" id="ARBA00023242"/>
    </source>
</evidence>
<evidence type="ECO:0000256" key="3">
    <source>
        <dbReference type="ARBA" id="ARBA00023015"/>
    </source>
</evidence>
<organism evidence="8 9">
    <name type="scientific">Caenorhabditis nigoni</name>
    <dbReference type="NCBI Taxonomy" id="1611254"/>
    <lineage>
        <taxon>Eukaryota</taxon>
        <taxon>Metazoa</taxon>
        <taxon>Ecdysozoa</taxon>
        <taxon>Nematoda</taxon>
        <taxon>Chromadorea</taxon>
        <taxon>Rhabditida</taxon>
        <taxon>Rhabditina</taxon>
        <taxon>Rhabditomorpha</taxon>
        <taxon>Rhabditoidea</taxon>
        <taxon>Rhabditidae</taxon>
        <taxon>Peloderinae</taxon>
        <taxon>Caenorhabditis</taxon>
    </lineage>
</organism>
<dbReference type="InterPro" id="IPR012921">
    <property type="entry name" value="SPOC_C"/>
</dbReference>
<dbReference type="Gene3D" id="2.40.290.10">
    <property type="match status" value="1"/>
</dbReference>
<evidence type="ECO:0000256" key="5">
    <source>
        <dbReference type="ARBA" id="ARBA00023163"/>
    </source>
</evidence>
<keyword evidence="4" id="KW-0175">Coiled coil</keyword>
<evidence type="ECO:0000256" key="2">
    <source>
        <dbReference type="ARBA" id="ARBA00022884"/>
    </source>
</evidence>
<evidence type="ECO:0000256" key="4">
    <source>
        <dbReference type="ARBA" id="ARBA00023054"/>
    </source>
</evidence>
<dbReference type="SUPFAM" id="SSF100939">
    <property type="entry name" value="SPOC domain-like"/>
    <property type="match status" value="1"/>
</dbReference>
<dbReference type="FunFam" id="2.40.290.10:FF:000002">
    <property type="entry name" value="Spen family transcriptional repressor"/>
    <property type="match status" value="1"/>
</dbReference>
<name>A0A2G5UE96_9PELO</name>
<dbReference type="PROSITE" id="PS50917">
    <property type="entry name" value="SPOC"/>
    <property type="match status" value="1"/>
</dbReference>
<dbReference type="GO" id="GO:0005634">
    <property type="term" value="C:nucleus"/>
    <property type="evidence" value="ECO:0007669"/>
    <property type="project" value="UniProtKB-SubCell"/>
</dbReference>
<dbReference type="EMBL" id="PDUG01000003">
    <property type="protein sequence ID" value="PIC37819.1"/>
    <property type="molecule type" value="Genomic_DNA"/>
</dbReference>
<gene>
    <name evidence="8" type="primary">Cnig_chr_III.g10028</name>
    <name evidence="8" type="ORF">B9Z55_010028</name>
</gene>